<feature type="domain" description="Glycosyl transferase family 1" evidence="1">
    <location>
        <begin position="194"/>
        <end position="344"/>
    </location>
</feature>
<evidence type="ECO:0000313" key="3">
    <source>
        <dbReference type="EMBL" id="MBB6734168.1"/>
    </source>
</evidence>
<dbReference type="Gene3D" id="3.40.50.2000">
    <property type="entry name" value="Glycogen Phosphorylase B"/>
    <property type="match status" value="2"/>
</dbReference>
<dbReference type="Pfam" id="PF00534">
    <property type="entry name" value="Glycos_transf_1"/>
    <property type="match status" value="1"/>
</dbReference>
<dbReference type="AlphaFoldDB" id="A0A7X0VZN6"/>
<dbReference type="SUPFAM" id="SSF53756">
    <property type="entry name" value="UDP-Glycosyltransferase/glycogen phosphorylase"/>
    <property type="match status" value="1"/>
</dbReference>
<gene>
    <name evidence="3" type="ORF">H7C18_24920</name>
</gene>
<dbReference type="RefSeq" id="WP_185131817.1">
    <property type="nucleotide sequence ID" value="NZ_JACJVO010000032.1"/>
</dbReference>
<dbReference type="GO" id="GO:0016757">
    <property type="term" value="F:glycosyltransferase activity"/>
    <property type="evidence" value="ECO:0007669"/>
    <property type="project" value="InterPro"/>
</dbReference>
<dbReference type="EMBL" id="JACJVO010000032">
    <property type="protein sequence ID" value="MBB6734168.1"/>
    <property type="molecule type" value="Genomic_DNA"/>
</dbReference>
<dbReference type="InterPro" id="IPR050194">
    <property type="entry name" value="Glycosyltransferase_grp1"/>
</dbReference>
<dbReference type="Pfam" id="PF13439">
    <property type="entry name" value="Glyco_transf_4"/>
    <property type="match status" value="1"/>
</dbReference>
<dbReference type="InterPro" id="IPR028098">
    <property type="entry name" value="Glyco_trans_4-like_N"/>
</dbReference>
<reference evidence="3 4" key="1">
    <citation type="submission" date="2020-08" db="EMBL/GenBank/DDBJ databases">
        <title>Cohnella phylogeny.</title>
        <authorList>
            <person name="Dunlap C."/>
        </authorList>
    </citation>
    <scope>NUCLEOTIDE SEQUENCE [LARGE SCALE GENOMIC DNA]</scope>
    <source>
        <strain evidence="3 4">CBP 2801</strain>
    </source>
</reference>
<feature type="domain" description="Glycosyltransferase subfamily 4-like N-terminal" evidence="2">
    <location>
        <begin position="15"/>
        <end position="178"/>
    </location>
</feature>
<dbReference type="InterPro" id="IPR001296">
    <property type="entry name" value="Glyco_trans_1"/>
</dbReference>
<name>A0A7X0VZN6_9BACL</name>
<evidence type="ECO:0000259" key="2">
    <source>
        <dbReference type="Pfam" id="PF13439"/>
    </source>
</evidence>
<keyword evidence="3" id="KW-0808">Transferase</keyword>
<evidence type="ECO:0000259" key="1">
    <source>
        <dbReference type="Pfam" id="PF00534"/>
    </source>
</evidence>
<comment type="caution">
    <text evidence="3">The sequence shown here is derived from an EMBL/GenBank/DDBJ whole genome shotgun (WGS) entry which is preliminary data.</text>
</comment>
<dbReference type="CDD" id="cd03814">
    <property type="entry name" value="GT4-like"/>
    <property type="match status" value="1"/>
</dbReference>
<keyword evidence="4" id="KW-1185">Reference proteome</keyword>
<sequence>MKIAIVTETFLPSTDGIVTRLCATIRWLREQGHDIAVIAPDLGVYDFEGVSVLGIPARTFFLYPSKKLSFPNRRVGDLLRKLRPDLVHVVNPAMLGVAGIYYARRLRLPLVASYHTQIPKYADYYRLPFLKPILWRYFRTLHNRADLNLCTSQSVLTELSDKGFRRVHLWKRGVDVDQFGPHRRDSEMRDRLSGRRPEKTVLLYVGRLAPEKGIEQIRDVLASSPGICLALVGDGPHRAHLENYFQGTNTVFTGFLHGEELAKAYASADLFVFPSTTETLGLVILEAMASGVPIVAGRSGPTCEQIEDGVTGLLFDADRPGGLAEAVARLTDETVRERIAAQAYGAVQRLGWSEPSAQLLGYYQDVLQEKGKL</sequence>
<dbReference type="Proteomes" id="UP000564644">
    <property type="component" value="Unassembled WGS sequence"/>
</dbReference>
<evidence type="ECO:0000313" key="4">
    <source>
        <dbReference type="Proteomes" id="UP000564644"/>
    </source>
</evidence>
<accession>A0A7X0VZN6</accession>
<proteinExistence type="predicted"/>
<dbReference type="PANTHER" id="PTHR45947">
    <property type="entry name" value="SULFOQUINOVOSYL TRANSFERASE SQD2"/>
    <property type="match status" value="1"/>
</dbReference>
<organism evidence="3 4">
    <name type="scientific">Cohnella zeiphila</name>
    <dbReference type="NCBI Taxonomy" id="2761120"/>
    <lineage>
        <taxon>Bacteria</taxon>
        <taxon>Bacillati</taxon>
        <taxon>Bacillota</taxon>
        <taxon>Bacilli</taxon>
        <taxon>Bacillales</taxon>
        <taxon>Paenibacillaceae</taxon>
        <taxon>Cohnella</taxon>
    </lineage>
</organism>
<dbReference type="PANTHER" id="PTHR45947:SF3">
    <property type="entry name" value="SULFOQUINOVOSYL TRANSFERASE SQD2"/>
    <property type="match status" value="1"/>
</dbReference>
<protein>
    <submittedName>
        <fullName evidence="3">Glycosyltransferase family 1 protein</fullName>
    </submittedName>
</protein>